<evidence type="ECO:0000313" key="8">
    <source>
        <dbReference type="EMBL" id="ABP72746.1"/>
    </source>
</evidence>
<keyword evidence="3" id="KW-0807">Transducer</keyword>
<keyword evidence="5" id="KW-0812">Transmembrane</keyword>
<evidence type="ECO:0000256" key="5">
    <source>
        <dbReference type="SAM" id="Phobius"/>
    </source>
</evidence>
<dbReference type="InterPro" id="IPR024478">
    <property type="entry name" value="HlyB_4HB_MCP"/>
</dbReference>
<evidence type="ECO:0000256" key="1">
    <source>
        <dbReference type="ARBA" id="ARBA00022500"/>
    </source>
</evidence>
<proteinExistence type="inferred from homology"/>
<feature type="domain" description="Methyl-accepting transducer" evidence="6">
    <location>
        <begin position="265"/>
        <end position="480"/>
    </location>
</feature>
<keyword evidence="5" id="KW-0472">Membrane</keyword>
<dbReference type="Gene3D" id="1.10.287.950">
    <property type="entry name" value="Methyl-accepting chemotaxis protein"/>
    <property type="match status" value="1"/>
</dbReference>
<evidence type="ECO:0000256" key="4">
    <source>
        <dbReference type="SAM" id="MobiDB-lite"/>
    </source>
</evidence>
<dbReference type="GO" id="GO:0004888">
    <property type="term" value="F:transmembrane signaling receptor activity"/>
    <property type="evidence" value="ECO:0007669"/>
    <property type="project" value="TreeGrafter"/>
</dbReference>
<feature type="region of interest" description="Disordered" evidence="4">
    <location>
        <begin position="499"/>
        <end position="521"/>
    </location>
</feature>
<keyword evidence="1" id="KW-0145">Chemotaxis</keyword>
<gene>
    <name evidence="8" type="ordered locus">Rsph17025_3891</name>
</gene>
<comment type="similarity">
    <text evidence="2">Belongs to the methyl-accepting chemotaxis (MCP) protein family.</text>
</comment>
<keyword evidence="8" id="KW-0614">Plasmid</keyword>
<dbReference type="HOGENOM" id="CLU_000445_107_16_5"/>
<feature type="transmembrane region" description="Helical" evidence="5">
    <location>
        <begin position="188"/>
        <end position="211"/>
    </location>
</feature>
<dbReference type="KEGG" id="rsq:Rsph17025_3891"/>
<dbReference type="PANTHER" id="PTHR43531:SF11">
    <property type="entry name" value="METHYL-ACCEPTING CHEMOTAXIS PROTEIN 3"/>
    <property type="match status" value="1"/>
</dbReference>
<dbReference type="EMBL" id="CP000662">
    <property type="protein sequence ID" value="ABP72746.1"/>
    <property type="molecule type" value="Genomic_DNA"/>
</dbReference>
<feature type="domain" description="HAMP" evidence="7">
    <location>
        <begin position="208"/>
        <end position="260"/>
    </location>
</feature>
<dbReference type="InterPro" id="IPR003660">
    <property type="entry name" value="HAMP_dom"/>
</dbReference>
<dbReference type="Pfam" id="PF12729">
    <property type="entry name" value="4HB_MCP_1"/>
    <property type="match status" value="1"/>
</dbReference>
<dbReference type="PROSITE" id="PS50885">
    <property type="entry name" value="HAMP"/>
    <property type="match status" value="1"/>
</dbReference>
<reference evidence="8" key="1">
    <citation type="submission" date="2007-04" db="EMBL/GenBank/DDBJ databases">
        <title>Complete sequence of plasmid pRSPA01 of Rhodobacter sphaeroides ATCC 17025.</title>
        <authorList>
            <consortium name="US DOE Joint Genome Institute"/>
            <person name="Copeland A."/>
            <person name="Lucas S."/>
            <person name="Lapidus A."/>
            <person name="Barry K."/>
            <person name="Detter J.C."/>
            <person name="Glavina del Rio T."/>
            <person name="Hammon N."/>
            <person name="Israni S."/>
            <person name="Dalin E."/>
            <person name="Tice H."/>
            <person name="Pitluck S."/>
            <person name="Chertkov O."/>
            <person name="Brettin T."/>
            <person name="Bruce D."/>
            <person name="Han C."/>
            <person name="Schmutz J."/>
            <person name="Larimer F."/>
            <person name="Land M."/>
            <person name="Hauser L."/>
            <person name="Kyrpides N."/>
            <person name="Kim E."/>
            <person name="Richardson P."/>
            <person name="Mackenzie C."/>
            <person name="Choudhary M."/>
            <person name="Donohue T.J."/>
            <person name="Kaplan S."/>
        </authorList>
    </citation>
    <scope>NUCLEOTIDE SEQUENCE [LARGE SCALE GENOMIC DNA]</scope>
    <source>
        <strain evidence="8">ATCC 17025</strain>
        <plasmid evidence="8">pRSPA01</plasmid>
    </source>
</reference>
<dbReference type="SUPFAM" id="SSF58104">
    <property type="entry name" value="Methyl-accepting chemotaxis protein (MCP) signaling domain"/>
    <property type="match status" value="1"/>
</dbReference>
<dbReference type="GO" id="GO:0005886">
    <property type="term" value="C:plasma membrane"/>
    <property type="evidence" value="ECO:0007669"/>
    <property type="project" value="TreeGrafter"/>
</dbReference>
<evidence type="ECO:0008006" key="9">
    <source>
        <dbReference type="Google" id="ProtNLM"/>
    </source>
</evidence>
<keyword evidence="5" id="KW-1133">Transmembrane helix</keyword>
<feature type="region of interest" description="Disordered" evidence="4">
    <location>
        <begin position="280"/>
        <end position="301"/>
    </location>
</feature>
<sequence>MKLNIKIKLAGAFFLVFLLMGTGTILGIIDLRHSNQVLQTIVEKQAARVESASRLEIQQTQFNVVLRDYVVAEDEAKRAALKQDIVQIRADMSASIERLEALADDVGMPMIKAYAEQRKAAAAINNRVFELADGGDTAAASRLLAGEARQGMEKLAANLEAFRSTYSNQMAEATASASRDLAASVLNLSLLALAGVLFGTIAATLVTASIARGLQRTLDLTQRVAHGDLTTLADDRGSDEIAQLLKASNSMILRLREVVGRVTLATNQVAANSRIMASTSEQLSQGSSEQASSTEEASASVEQMAANIKQTADNSARTEQIAIKSAEDARASGGAVREAVSAMGAIAERILVVQEIARQTDLLALNAAVEAARAGEHGRGFAVVAAEVRKLAERSQSAAAEISQLSSRTSAAASTAGEMLERLVPDIERTSTLVSSISVASRELSTGAQQVALAIQQLDQVTQQNSHSAEALAEGAGELSTEADQLKDAVGFFLIDATPERPARDPQPAPKSAPPAVRKPALQVAAKPKGFHFDIGESDMDELDAAFQRTA</sequence>
<accession>A4WZD2</accession>
<dbReference type="InterPro" id="IPR004089">
    <property type="entry name" value="MCPsignal_dom"/>
</dbReference>
<dbReference type="CDD" id="cd19411">
    <property type="entry name" value="MCP2201-like_sensor"/>
    <property type="match status" value="1"/>
</dbReference>
<name>A4WZD2_CERS5</name>
<evidence type="ECO:0000259" key="6">
    <source>
        <dbReference type="PROSITE" id="PS50111"/>
    </source>
</evidence>
<organism evidence="8">
    <name type="scientific">Cereibacter sphaeroides (strain ATCC 17025 / ATH 2.4.3)</name>
    <name type="common">Rhodobacter sphaeroides</name>
    <dbReference type="NCBI Taxonomy" id="349102"/>
    <lineage>
        <taxon>Bacteria</taxon>
        <taxon>Pseudomonadati</taxon>
        <taxon>Pseudomonadota</taxon>
        <taxon>Alphaproteobacteria</taxon>
        <taxon>Rhodobacterales</taxon>
        <taxon>Paracoccaceae</taxon>
        <taxon>Cereibacter</taxon>
    </lineage>
</organism>
<evidence type="ECO:0000256" key="3">
    <source>
        <dbReference type="PROSITE-ProRule" id="PRU00284"/>
    </source>
</evidence>
<dbReference type="GO" id="GO:0007165">
    <property type="term" value="P:signal transduction"/>
    <property type="evidence" value="ECO:0007669"/>
    <property type="project" value="UniProtKB-KW"/>
</dbReference>
<dbReference type="BioCyc" id="RSPH349102:G1G8M-4013-MONOMER"/>
<dbReference type="Pfam" id="PF00672">
    <property type="entry name" value="HAMP"/>
    <property type="match status" value="1"/>
</dbReference>
<dbReference type="InterPro" id="IPR051310">
    <property type="entry name" value="MCP_chemotaxis"/>
</dbReference>
<dbReference type="Pfam" id="PF00015">
    <property type="entry name" value="MCPsignal"/>
    <property type="match status" value="1"/>
</dbReference>
<dbReference type="SMART" id="SM00304">
    <property type="entry name" value="HAMP"/>
    <property type="match status" value="1"/>
</dbReference>
<geneLocation type="plasmid" evidence="8">
    <name>pRSPA01</name>
</geneLocation>
<dbReference type="GO" id="GO:0006935">
    <property type="term" value="P:chemotaxis"/>
    <property type="evidence" value="ECO:0007669"/>
    <property type="project" value="UniProtKB-KW"/>
</dbReference>
<dbReference type="PROSITE" id="PS50111">
    <property type="entry name" value="CHEMOTAXIS_TRANSDUC_2"/>
    <property type="match status" value="1"/>
</dbReference>
<dbReference type="AlphaFoldDB" id="A4WZD2"/>
<dbReference type="SMART" id="SM00283">
    <property type="entry name" value="MA"/>
    <property type="match status" value="1"/>
</dbReference>
<dbReference type="CDD" id="cd06225">
    <property type="entry name" value="HAMP"/>
    <property type="match status" value="1"/>
</dbReference>
<evidence type="ECO:0000259" key="7">
    <source>
        <dbReference type="PROSITE" id="PS50885"/>
    </source>
</evidence>
<dbReference type="InterPro" id="IPR047347">
    <property type="entry name" value="YvaQ-like_sensor"/>
</dbReference>
<evidence type="ECO:0000256" key="2">
    <source>
        <dbReference type="ARBA" id="ARBA00029447"/>
    </source>
</evidence>
<protein>
    <recommendedName>
        <fullName evidence="9">Methyl-accepting chemotaxis protein</fullName>
    </recommendedName>
</protein>
<dbReference type="PANTHER" id="PTHR43531">
    <property type="entry name" value="PROTEIN ICFG"/>
    <property type="match status" value="1"/>
</dbReference>